<feature type="transmembrane region" description="Helical" evidence="1">
    <location>
        <begin position="335"/>
        <end position="359"/>
    </location>
</feature>
<dbReference type="Pfam" id="PF02405">
    <property type="entry name" value="MlaE"/>
    <property type="match status" value="1"/>
</dbReference>
<dbReference type="InterPro" id="IPR030802">
    <property type="entry name" value="Permease_MalE"/>
</dbReference>
<accession>A0ABX9VP97</accession>
<comment type="caution">
    <text evidence="3">The sequence shown here is derived from an EMBL/GenBank/DDBJ whole genome shotgun (WGS) entry which is preliminary data.</text>
</comment>
<name>A0ABX9VP97_9PROT</name>
<dbReference type="Proteomes" id="UP000274097">
    <property type="component" value="Unassembled WGS sequence"/>
</dbReference>
<evidence type="ECO:0000313" key="4">
    <source>
        <dbReference type="Proteomes" id="UP000274097"/>
    </source>
</evidence>
<reference evidence="3 4" key="1">
    <citation type="submission" date="2018-10" db="EMBL/GenBank/DDBJ databases">
        <title>Roseomonas sp. nov., isolated from feces of Tibetan antelopes in the Qinghai-Tibet plateau, China.</title>
        <authorList>
            <person name="Tian Z."/>
        </authorList>
    </citation>
    <scope>NUCLEOTIDE SEQUENCE [LARGE SCALE GENOMIC DNA]</scope>
    <source>
        <strain evidence="3 4">Z23</strain>
    </source>
</reference>
<keyword evidence="1" id="KW-0812">Transmembrane</keyword>
<dbReference type="InterPro" id="IPR002645">
    <property type="entry name" value="STAS_dom"/>
</dbReference>
<feature type="domain" description="STAS" evidence="2">
    <location>
        <begin position="17"/>
        <end position="82"/>
    </location>
</feature>
<feature type="transmembrane region" description="Helical" evidence="1">
    <location>
        <begin position="189"/>
        <end position="214"/>
    </location>
</feature>
<dbReference type="PROSITE" id="PS50801">
    <property type="entry name" value="STAS"/>
    <property type="match status" value="1"/>
</dbReference>
<organism evidence="3 4">
    <name type="scientific">Teichococcus wenyumeiae</name>
    <dbReference type="NCBI Taxonomy" id="2478470"/>
    <lineage>
        <taxon>Bacteria</taxon>
        <taxon>Pseudomonadati</taxon>
        <taxon>Pseudomonadota</taxon>
        <taxon>Alphaproteobacteria</taxon>
        <taxon>Acetobacterales</taxon>
        <taxon>Roseomonadaceae</taxon>
        <taxon>Roseomonas</taxon>
    </lineage>
</organism>
<feature type="transmembrane region" description="Helical" evidence="1">
    <location>
        <begin position="304"/>
        <end position="323"/>
    </location>
</feature>
<evidence type="ECO:0000313" key="3">
    <source>
        <dbReference type="EMBL" id="RMI26517.1"/>
    </source>
</evidence>
<keyword evidence="1" id="KW-0472">Membrane</keyword>
<protein>
    <recommendedName>
        <fullName evidence="2">STAS domain-containing protein</fullName>
    </recommendedName>
</protein>
<feature type="transmembrane region" description="Helical" evidence="1">
    <location>
        <begin position="260"/>
        <end position="284"/>
    </location>
</feature>
<feature type="transmembrane region" description="Helical" evidence="1">
    <location>
        <begin position="158"/>
        <end position="177"/>
    </location>
</feature>
<dbReference type="PANTHER" id="PTHR30188">
    <property type="entry name" value="ABC TRANSPORTER PERMEASE PROTEIN-RELATED"/>
    <property type="match status" value="1"/>
</dbReference>
<gene>
    <name evidence="3" type="ORF">EBE87_04405</name>
</gene>
<dbReference type="PANTHER" id="PTHR30188:SF3">
    <property type="entry name" value="ABC TRANSPORTER PERMEASE"/>
    <property type="match status" value="1"/>
</dbReference>
<keyword evidence="4" id="KW-1185">Reference proteome</keyword>
<evidence type="ECO:0000259" key="2">
    <source>
        <dbReference type="PROSITE" id="PS50801"/>
    </source>
</evidence>
<dbReference type="RefSeq" id="WP_122139899.1">
    <property type="nucleotide sequence ID" value="NZ_RFLX01000002.1"/>
</dbReference>
<evidence type="ECO:0000256" key="1">
    <source>
        <dbReference type="SAM" id="Phobius"/>
    </source>
</evidence>
<keyword evidence="1" id="KW-1133">Transmembrane helix</keyword>
<sequence>MSDDAEAPGFARDGNRLALHGALTTERIGDLWNPLLKAARGVAVVDLSRVSALDTSGAALVLAAGGEAARLEGAGQGVSAVLERARDALAAPRPRPAARRLPFVASLGAWTVGHGRTLRDGLGFLGEALVLSLAVLRHPRRLRLNDLLRHVDEAGLRAFPLTILLGTLIGVILAFQSSASLSAFGAQSYIPAMVGVIMARELGPLIAAVILAGRTGSAYAAELGTMTVNEEVDALRVMGVEPVAMLVLPRLIAGMLVMPVLTLVMNLSGFVGMGIIMNMLGYSVPLVTSQLQQWVTLGTLGGGLLKAAVFGLVIAGIGCRAGLSAGRGPRAVGDAATAAVVGGIVATVLLDGIFAVLFFRMSW</sequence>
<proteinExistence type="predicted"/>
<feature type="transmembrane region" description="Helical" evidence="1">
    <location>
        <begin position="234"/>
        <end position="253"/>
    </location>
</feature>
<dbReference type="EMBL" id="RFLX01000002">
    <property type="protein sequence ID" value="RMI26517.1"/>
    <property type="molecule type" value="Genomic_DNA"/>
</dbReference>